<proteinExistence type="inferred from homology"/>
<dbReference type="Pfam" id="PF03194">
    <property type="entry name" value="LUC7"/>
    <property type="match status" value="1"/>
</dbReference>
<dbReference type="EMBL" id="OB794822">
    <property type="protein sequence ID" value="CAD7431125.1"/>
    <property type="molecule type" value="Genomic_DNA"/>
</dbReference>
<dbReference type="InterPro" id="IPR004882">
    <property type="entry name" value="Luc7-rel"/>
</dbReference>
<dbReference type="AlphaFoldDB" id="A0A7R9HSL1"/>
<dbReference type="GO" id="GO:0006376">
    <property type="term" value="P:mRNA splice site recognition"/>
    <property type="evidence" value="ECO:0007669"/>
    <property type="project" value="InterPro"/>
</dbReference>
<evidence type="ECO:0000256" key="1">
    <source>
        <dbReference type="ARBA" id="ARBA00005655"/>
    </source>
</evidence>
<dbReference type="GO" id="GO:0005685">
    <property type="term" value="C:U1 snRNP"/>
    <property type="evidence" value="ECO:0007669"/>
    <property type="project" value="InterPro"/>
</dbReference>
<evidence type="ECO:0000313" key="2">
    <source>
        <dbReference type="EMBL" id="CAD7431125.1"/>
    </source>
</evidence>
<dbReference type="GO" id="GO:0003729">
    <property type="term" value="F:mRNA binding"/>
    <property type="evidence" value="ECO:0007669"/>
    <property type="project" value="InterPro"/>
</dbReference>
<reference evidence="2" key="1">
    <citation type="submission" date="2020-11" db="EMBL/GenBank/DDBJ databases">
        <authorList>
            <person name="Tran Van P."/>
        </authorList>
    </citation>
    <scope>NUCLEOTIDE SEQUENCE</scope>
</reference>
<comment type="similarity">
    <text evidence="1">Belongs to the Luc7 family.</text>
</comment>
<name>A0A7R9HSL1_9NEOP</name>
<sequence length="126" mass="14317">MTAHDQIRAMLDQLMGTGRNGENNRYQVKFSDPKVCKSFLLGCCPHEILSSTEEPNYFALCNGSIKHCVCVTRRNTWLACMMPARKLLVSIKLSHEPELNSTFGDVQQQLYYTPLYNSFLPAVSPR</sequence>
<gene>
    <name evidence="2" type="ORF">TMSB3V08_LOCUS7869</name>
</gene>
<dbReference type="PANTHER" id="PTHR12375">
    <property type="entry name" value="RNA-BINDING PROTEIN LUC7-RELATED"/>
    <property type="match status" value="1"/>
</dbReference>
<accession>A0A7R9HSL1</accession>
<organism evidence="2">
    <name type="scientific">Timema monikensis</name>
    <dbReference type="NCBI Taxonomy" id="170555"/>
    <lineage>
        <taxon>Eukaryota</taxon>
        <taxon>Metazoa</taxon>
        <taxon>Ecdysozoa</taxon>
        <taxon>Arthropoda</taxon>
        <taxon>Hexapoda</taxon>
        <taxon>Insecta</taxon>
        <taxon>Pterygota</taxon>
        <taxon>Neoptera</taxon>
        <taxon>Polyneoptera</taxon>
        <taxon>Phasmatodea</taxon>
        <taxon>Timematodea</taxon>
        <taxon>Timematoidea</taxon>
        <taxon>Timematidae</taxon>
        <taxon>Timema</taxon>
    </lineage>
</organism>
<protein>
    <submittedName>
        <fullName evidence="2">Uncharacterized protein</fullName>
    </submittedName>
</protein>